<comment type="caution">
    <text evidence="13">The sequence shown here is derived from an EMBL/GenBank/DDBJ whole genome shotgun (WGS) entry which is preliminary data.</text>
</comment>
<dbReference type="InterPro" id="IPR036365">
    <property type="entry name" value="PGBD-like_sf"/>
</dbReference>
<evidence type="ECO:0000313" key="14">
    <source>
        <dbReference type="Proteomes" id="UP000626092"/>
    </source>
</evidence>
<evidence type="ECO:0000256" key="10">
    <source>
        <dbReference type="PIRSR" id="PIRSR621190-2"/>
    </source>
</evidence>
<dbReference type="GO" id="GO:0008270">
    <property type="term" value="F:zinc ion binding"/>
    <property type="evidence" value="ECO:0007669"/>
    <property type="project" value="InterPro"/>
</dbReference>
<evidence type="ECO:0000256" key="11">
    <source>
        <dbReference type="PIRSR" id="PIRSR621190-5"/>
    </source>
</evidence>
<feature type="binding site" evidence="10">
    <location>
        <position position="165"/>
    </location>
    <ligand>
        <name>Zn(2+)</name>
        <dbReference type="ChEBI" id="CHEBI:29105"/>
        <label>1</label>
    </ligand>
</feature>
<feature type="binding site" evidence="10">
    <location>
        <position position="217"/>
    </location>
    <ligand>
        <name>Zn(2+)</name>
        <dbReference type="ChEBI" id="CHEBI:29105"/>
        <label>2</label>
        <note>catalytic</note>
    </ligand>
</feature>
<evidence type="ECO:0000256" key="1">
    <source>
        <dbReference type="ARBA" id="ARBA00009614"/>
    </source>
</evidence>
<dbReference type="SUPFAM" id="SSF47090">
    <property type="entry name" value="PGBD-like"/>
    <property type="match status" value="1"/>
</dbReference>
<feature type="binding site" evidence="10">
    <location>
        <position position="199"/>
    </location>
    <ligand>
        <name>Zn(2+)</name>
        <dbReference type="ChEBI" id="CHEBI:29105"/>
        <label>2</label>
        <note>catalytic</note>
    </ligand>
</feature>
<evidence type="ECO:0000313" key="13">
    <source>
        <dbReference type="EMBL" id="KAF7136385.1"/>
    </source>
</evidence>
<evidence type="ECO:0000256" key="8">
    <source>
        <dbReference type="ARBA" id="ARBA00023145"/>
    </source>
</evidence>
<comment type="cofactor">
    <cofactor evidence="10">
        <name>Zn(2+)</name>
        <dbReference type="ChEBI" id="CHEBI:29105"/>
    </cofactor>
    <text evidence="10">Binds 2 Zn(2+) ions per subunit.</text>
</comment>
<organism evidence="13 14">
    <name type="scientific">Rhododendron simsii</name>
    <name type="common">Sims's rhododendron</name>
    <dbReference type="NCBI Taxonomy" id="118357"/>
    <lineage>
        <taxon>Eukaryota</taxon>
        <taxon>Viridiplantae</taxon>
        <taxon>Streptophyta</taxon>
        <taxon>Embryophyta</taxon>
        <taxon>Tracheophyta</taxon>
        <taxon>Spermatophyta</taxon>
        <taxon>Magnoliopsida</taxon>
        <taxon>eudicotyledons</taxon>
        <taxon>Gunneridae</taxon>
        <taxon>Pentapetalae</taxon>
        <taxon>asterids</taxon>
        <taxon>Ericales</taxon>
        <taxon>Ericaceae</taxon>
        <taxon>Ericoideae</taxon>
        <taxon>Rhodoreae</taxon>
        <taxon>Rhododendron</taxon>
    </lineage>
</organism>
<keyword evidence="8" id="KW-0865">Zymogen</keyword>
<evidence type="ECO:0000256" key="4">
    <source>
        <dbReference type="ARBA" id="ARBA00022729"/>
    </source>
</evidence>
<feature type="binding site" evidence="10">
    <location>
        <position position="158"/>
    </location>
    <ligand>
        <name>Ca(2+)</name>
        <dbReference type="ChEBI" id="CHEBI:29108"/>
        <label>3</label>
    </ligand>
</feature>
<dbReference type="PANTHER" id="PTHR10201:SF213">
    <property type="entry name" value="METALLOENDOPROTEINASE 2-MMP-LIKE"/>
    <property type="match status" value="1"/>
</dbReference>
<dbReference type="InterPro" id="IPR024079">
    <property type="entry name" value="MetalloPept_cat_dom_sf"/>
</dbReference>
<dbReference type="SUPFAM" id="SSF55486">
    <property type="entry name" value="Metalloproteases ('zincins'), catalytic domain"/>
    <property type="match status" value="1"/>
</dbReference>
<feature type="binding site" description="in inhibited form" evidence="10">
    <location>
        <position position="51"/>
    </location>
    <ligand>
        <name>Zn(2+)</name>
        <dbReference type="ChEBI" id="CHEBI:29105"/>
        <label>2</label>
        <note>catalytic</note>
    </ligand>
</feature>
<evidence type="ECO:0000256" key="3">
    <source>
        <dbReference type="ARBA" id="ARBA00022723"/>
    </source>
</evidence>
<dbReference type="GO" id="GO:0006508">
    <property type="term" value="P:proteolysis"/>
    <property type="evidence" value="ECO:0007669"/>
    <property type="project" value="UniProtKB-KW"/>
</dbReference>
<dbReference type="PANTHER" id="PTHR10201">
    <property type="entry name" value="MATRIX METALLOPROTEINASE"/>
    <property type="match status" value="1"/>
</dbReference>
<keyword evidence="2" id="KW-0645">Protease</keyword>
<dbReference type="InterPro" id="IPR006026">
    <property type="entry name" value="Peptidase_Metallo"/>
</dbReference>
<evidence type="ECO:0000256" key="2">
    <source>
        <dbReference type="ARBA" id="ARBA00022670"/>
    </source>
</evidence>
<gene>
    <name evidence="13" type="ORF">RHSIM_Rhsim08G0060700</name>
</gene>
<protein>
    <recommendedName>
        <fullName evidence="12">Peptidase metallopeptidase domain-containing protein</fullName>
    </recommendedName>
</protein>
<feature type="binding site" evidence="10">
    <location>
        <position position="203"/>
    </location>
    <ligand>
        <name>Zn(2+)</name>
        <dbReference type="ChEBI" id="CHEBI:29105"/>
        <label>2</label>
        <note>catalytic</note>
    </ligand>
</feature>
<dbReference type="Gene3D" id="3.40.390.10">
    <property type="entry name" value="Collagenase (Catalytic Domain)"/>
    <property type="match status" value="1"/>
</dbReference>
<dbReference type="InterPro" id="IPR033739">
    <property type="entry name" value="M10A_MMP"/>
</dbReference>
<dbReference type="GO" id="GO:0004222">
    <property type="term" value="F:metalloendopeptidase activity"/>
    <property type="evidence" value="ECO:0007669"/>
    <property type="project" value="InterPro"/>
</dbReference>
<dbReference type="AlphaFoldDB" id="A0A834GPL7"/>
<proteinExistence type="inferred from homology"/>
<feature type="binding site" evidence="10">
    <location>
        <position position="175"/>
    </location>
    <ligand>
        <name>Zn(2+)</name>
        <dbReference type="ChEBI" id="CHEBI:29105"/>
        <label>1</label>
    </ligand>
</feature>
<dbReference type="GO" id="GO:0030198">
    <property type="term" value="P:extracellular matrix organization"/>
    <property type="evidence" value="ECO:0007669"/>
    <property type="project" value="TreeGrafter"/>
</dbReference>
<dbReference type="InterPro" id="IPR002477">
    <property type="entry name" value="Peptidoglycan-bd-like"/>
</dbReference>
<dbReference type="Proteomes" id="UP000626092">
    <property type="component" value="Unassembled WGS sequence"/>
</dbReference>
<accession>A0A834GPL7</accession>
<comment type="cofactor">
    <cofactor evidence="10">
        <name>Ca(2+)</name>
        <dbReference type="ChEBI" id="CHEBI:29108"/>
    </cofactor>
    <text evidence="10">Can bind about 5 Ca(2+) ions per subunit.</text>
</comment>
<feature type="binding site" evidence="10">
    <location>
        <position position="150"/>
    </location>
    <ligand>
        <name>Zn(2+)</name>
        <dbReference type="ChEBI" id="CHEBI:29105"/>
        <label>1</label>
    </ligand>
</feature>
<evidence type="ECO:0000256" key="7">
    <source>
        <dbReference type="ARBA" id="ARBA00023049"/>
    </source>
</evidence>
<feature type="short sequence motif" description="Cysteine switch" evidence="11">
    <location>
        <begin position="49"/>
        <end position="80"/>
    </location>
</feature>
<evidence type="ECO:0000256" key="6">
    <source>
        <dbReference type="ARBA" id="ARBA00022833"/>
    </source>
</evidence>
<feature type="domain" description="Peptidase metallopeptidase" evidence="12">
    <location>
        <begin position="88"/>
        <end position="243"/>
    </location>
</feature>
<keyword evidence="6 10" id="KW-0862">Zinc</keyword>
<keyword evidence="7" id="KW-0482">Metalloprotease</keyword>
<dbReference type="CDD" id="cd04278">
    <property type="entry name" value="ZnMc_MMP"/>
    <property type="match status" value="1"/>
</dbReference>
<evidence type="ECO:0000256" key="9">
    <source>
        <dbReference type="PIRSR" id="PIRSR621190-1"/>
    </source>
</evidence>
<dbReference type="PRINTS" id="PR00138">
    <property type="entry name" value="MATRIXIN"/>
</dbReference>
<keyword evidence="14" id="KW-1185">Reference proteome</keyword>
<dbReference type="InterPro" id="IPR021158">
    <property type="entry name" value="Pept_M10A_Zn_BS"/>
</dbReference>
<sequence>MNYSPNQTRANNDDFDDSLEAAVKTYQLNYHLKTTGTLDAQTVSQMTAPRCGFPDISKGTNWMRVGKNEASHTQNTIHTVSHFAFFSGNPKWPPTQYRLTYTFALGTSAEAKSAVARAFSTWASQTQFRFSQSQDIASANLKIGFCHGDHGDGAPFTGRNGALAHAFAPTDGRFHLNADHLFTMDLVAGSFDLETVALHEIGHLLGLQHSGVQDAIMWPSIRAATIKGLHADDIRGINTLYDVEPGRISSFVFQCNV</sequence>
<dbReference type="GO" id="GO:0030574">
    <property type="term" value="P:collagen catabolic process"/>
    <property type="evidence" value="ECO:0007669"/>
    <property type="project" value="TreeGrafter"/>
</dbReference>
<name>A0A834GPL7_RHOSS</name>
<keyword evidence="10" id="KW-0106">Calcium</keyword>
<keyword evidence="5" id="KW-0378">Hydrolase</keyword>
<feature type="binding site" evidence="10">
    <location>
        <position position="209"/>
    </location>
    <ligand>
        <name>Zn(2+)</name>
        <dbReference type="ChEBI" id="CHEBI:29105"/>
        <label>2</label>
        <note>catalytic</note>
    </ligand>
</feature>
<dbReference type="SMART" id="SM00235">
    <property type="entry name" value="ZnMc"/>
    <property type="match status" value="1"/>
</dbReference>
<keyword evidence="3 10" id="KW-0479">Metal-binding</keyword>
<comment type="similarity">
    <text evidence="1">Belongs to the peptidase M10A family. Matrix metalloproteinases (MMPs) subfamily.</text>
</comment>
<dbReference type="InterPro" id="IPR021190">
    <property type="entry name" value="Pept_M10A"/>
</dbReference>
<dbReference type="Pfam" id="PF00413">
    <property type="entry name" value="Peptidase_M10"/>
    <property type="match status" value="1"/>
</dbReference>
<dbReference type="GO" id="GO:0031012">
    <property type="term" value="C:extracellular matrix"/>
    <property type="evidence" value="ECO:0007669"/>
    <property type="project" value="InterPro"/>
</dbReference>
<feature type="binding site" evidence="10">
    <location>
        <position position="152"/>
    </location>
    <ligand>
        <name>Zn(2+)</name>
        <dbReference type="ChEBI" id="CHEBI:29105"/>
        <label>1</label>
    </ligand>
</feature>
<keyword evidence="4" id="KW-0732">Signal</keyword>
<feature type="active site" evidence="9">
    <location>
        <position position="200"/>
    </location>
</feature>
<evidence type="ECO:0000256" key="5">
    <source>
        <dbReference type="ARBA" id="ARBA00022801"/>
    </source>
</evidence>
<dbReference type="OrthoDB" id="406838at2759"/>
<evidence type="ECO:0000259" key="12">
    <source>
        <dbReference type="SMART" id="SM00235"/>
    </source>
</evidence>
<dbReference type="EMBL" id="WJXA01000008">
    <property type="protein sequence ID" value="KAF7136385.1"/>
    <property type="molecule type" value="Genomic_DNA"/>
</dbReference>
<dbReference type="PROSITE" id="PS00546">
    <property type="entry name" value="CYSTEINE_SWITCH"/>
    <property type="match status" value="1"/>
</dbReference>
<dbReference type="Pfam" id="PF01471">
    <property type="entry name" value="PG_binding_1"/>
    <property type="match status" value="1"/>
</dbReference>
<dbReference type="InterPro" id="IPR001818">
    <property type="entry name" value="Pept_M10_metallopeptidase"/>
</dbReference>
<reference evidence="13" key="1">
    <citation type="submission" date="2019-11" db="EMBL/GenBank/DDBJ databases">
        <authorList>
            <person name="Liu Y."/>
            <person name="Hou J."/>
            <person name="Li T.-Q."/>
            <person name="Guan C.-H."/>
            <person name="Wu X."/>
            <person name="Wu H.-Z."/>
            <person name="Ling F."/>
            <person name="Zhang R."/>
            <person name="Shi X.-G."/>
            <person name="Ren J.-P."/>
            <person name="Chen E.-F."/>
            <person name="Sun J.-M."/>
        </authorList>
    </citation>
    <scope>NUCLEOTIDE SEQUENCE</scope>
    <source>
        <strain evidence="13">Adult_tree_wgs_1</strain>
        <tissue evidence="13">Leaves</tissue>
    </source>
</reference>